<dbReference type="InterPro" id="IPR004843">
    <property type="entry name" value="Calcineurin-like_PHP"/>
</dbReference>
<dbReference type="PANTHER" id="PTHR46546:SF4">
    <property type="entry name" value="SHEWANELLA-LIKE PROTEIN PHOSPHATASE 1"/>
    <property type="match status" value="1"/>
</dbReference>
<dbReference type="KEGG" id="acae:HYG86_02895"/>
<protein>
    <submittedName>
        <fullName evidence="2">Metallophosphoesterase</fullName>
    </submittedName>
</protein>
<dbReference type="Gene3D" id="3.60.21.10">
    <property type="match status" value="1"/>
</dbReference>
<keyword evidence="3" id="KW-1185">Reference proteome</keyword>
<dbReference type="PANTHER" id="PTHR46546">
    <property type="entry name" value="SHEWANELLA-LIKE PROTEIN PHOSPHATASE 1"/>
    <property type="match status" value="1"/>
</dbReference>
<dbReference type="SUPFAM" id="SSF56300">
    <property type="entry name" value="Metallo-dependent phosphatases"/>
    <property type="match status" value="1"/>
</dbReference>
<dbReference type="GO" id="GO:0016787">
    <property type="term" value="F:hydrolase activity"/>
    <property type="evidence" value="ECO:0007669"/>
    <property type="project" value="InterPro"/>
</dbReference>
<evidence type="ECO:0000313" key="3">
    <source>
        <dbReference type="Proteomes" id="UP000516160"/>
    </source>
</evidence>
<dbReference type="EMBL" id="CP058559">
    <property type="protein sequence ID" value="QNO13781.1"/>
    <property type="molecule type" value="Genomic_DNA"/>
</dbReference>
<evidence type="ECO:0000313" key="2">
    <source>
        <dbReference type="EMBL" id="QNO13781.1"/>
    </source>
</evidence>
<name>A0A7G9W519_ALKCA</name>
<organism evidence="2 3">
    <name type="scientific">Alkalicella caledoniensis</name>
    <dbReference type="NCBI Taxonomy" id="2731377"/>
    <lineage>
        <taxon>Bacteria</taxon>
        <taxon>Bacillati</taxon>
        <taxon>Bacillota</taxon>
        <taxon>Clostridia</taxon>
        <taxon>Eubacteriales</taxon>
        <taxon>Proteinivoracaceae</taxon>
        <taxon>Alkalicella</taxon>
    </lineage>
</organism>
<dbReference type="AlphaFoldDB" id="A0A7G9W519"/>
<evidence type="ECO:0000259" key="1">
    <source>
        <dbReference type="Pfam" id="PF00149"/>
    </source>
</evidence>
<accession>A0A7G9W519</accession>
<dbReference type="PRINTS" id="PR00114">
    <property type="entry name" value="STPHPHTASE"/>
</dbReference>
<dbReference type="Pfam" id="PF00149">
    <property type="entry name" value="Metallophos"/>
    <property type="match status" value="1"/>
</dbReference>
<proteinExistence type="predicted"/>
<reference evidence="2 3" key="1">
    <citation type="submission" date="2020-07" db="EMBL/GenBank/DDBJ databases">
        <title>Alkalicella. sp. LB2 genome.</title>
        <authorList>
            <person name="Postec A."/>
            <person name="Quemeneur M."/>
        </authorList>
    </citation>
    <scope>NUCLEOTIDE SEQUENCE [LARGE SCALE GENOMIC DNA]</scope>
    <source>
        <strain evidence="2 3">LB2</strain>
    </source>
</reference>
<dbReference type="Proteomes" id="UP000516160">
    <property type="component" value="Chromosome"/>
</dbReference>
<dbReference type="RefSeq" id="WP_213167446.1">
    <property type="nucleotide sequence ID" value="NZ_CP058559.1"/>
</dbReference>
<sequence length="366" mass="42102">MAKRIIAIGDIHGRLDLLLKSLKLCGVIGSDNKWKAFNTVVIQMGDLIDRGPHSLKVIKLVNNLKKQAVKHNSRFELLYGNHEVMALFAGLGNNYAKMHWYYNGGYSVYKEWLKATGRDDYDNSWPCLPDFYQDFSPQGFYGKRLLQNNRCTLVVDRILFTHGGLQGNIPLEEIEEKVKLTFTQGSIDEYQTGIFSREGLFWLRNYDKYLLTKTCKNMGIKYQVVGHTPKNGLSVECEGKLVYVDVGINQNNLACAIEFKGDKIKVYTEKQAMILDEPLTDIFIPMVERPKSYPYKVPKYKEGDNIKLFSVNGSEFEVDFEILEIIKDFDFLWYAGNFIYKENGETKVETGTWPIGHVDRHGKKIQ</sequence>
<feature type="domain" description="Calcineurin-like phosphoesterase" evidence="1">
    <location>
        <begin position="4"/>
        <end position="230"/>
    </location>
</feature>
<dbReference type="InterPro" id="IPR029052">
    <property type="entry name" value="Metallo-depent_PP-like"/>
</dbReference>
<gene>
    <name evidence="2" type="ORF">HYG86_02895</name>
</gene>
<dbReference type="InterPro" id="IPR006186">
    <property type="entry name" value="Ser/Thr-sp_prot-phosphatase"/>
</dbReference>